<gene>
    <name evidence="16" type="ORF">PVT68_09190</name>
</gene>
<dbReference type="CDD" id="cd01347">
    <property type="entry name" value="ligand_gated_channel"/>
    <property type="match status" value="1"/>
</dbReference>
<evidence type="ECO:0000256" key="9">
    <source>
        <dbReference type="ARBA" id="ARBA00023170"/>
    </source>
</evidence>
<keyword evidence="8 11" id="KW-0472">Membrane</keyword>
<evidence type="ECO:0000313" key="17">
    <source>
        <dbReference type="Proteomes" id="UP001236500"/>
    </source>
</evidence>
<feature type="signal peptide" evidence="13">
    <location>
        <begin position="1"/>
        <end position="31"/>
    </location>
</feature>
<keyword evidence="17" id="KW-1185">Reference proteome</keyword>
<keyword evidence="4 11" id="KW-1134">Transmembrane beta strand</keyword>
<evidence type="ECO:0000256" key="4">
    <source>
        <dbReference type="ARBA" id="ARBA00022452"/>
    </source>
</evidence>
<evidence type="ECO:0000259" key="14">
    <source>
        <dbReference type="Pfam" id="PF00593"/>
    </source>
</evidence>
<evidence type="ECO:0000313" key="16">
    <source>
        <dbReference type="EMBL" id="WGL18456.1"/>
    </source>
</evidence>
<dbReference type="RefSeq" id="WP_280322444.1">
    <property type="nucleotide sequence ID" value="NZ_CP118605.1"/>
</dbReference>
<evidence type="ECO:0000256" key="13">
    <source>
        <dbReference type="SAM" id="SignalP"/>
    </source>
</evidence>
<dbReference type="InterPro" id="IPR000531">
    <property type="entry name" value="Beta-barrel_TonB"/>
</dbReference>
<comment type="similarity">
    <text evidence="2">Belongs to the TonB-dependent receptor family. Hemoglobin/haptoglobin binding protein subfamily.</text>
</comment>
<keyword evidence="3 11" id="KW-0813">Transport</keyword>
<feature type="domain" description="TonB-dependent receptor-like beta-barrel" evidence="14">
    <location>
        <begin position="180"/>
        <end position="600"/>
    </location>
</feature>
<evidence type="ECO:0000256" key="7">
    <source>
        <dbReference type="ARBA" id="ARBA00023077"/>
    </source>
</evidence>
<keyword evidence="9 16" id="KW-0675">Receptor</keyword>
<dbReference type="EMBL" id="CP118605">
    <property type="protein sequence ID" value="WGL18456.1"/>
    <property type="molecule type" value="Genomic_DNA"/>
</dbReference>
<keyword evidence="10 11" id="KW-0998">Cell outer membrane</keyword>
<dbReference type="PROSITE" id="PS52016">
    <property type="entry name" value="TONB_DEPENDENT_REC_3"/>
    <property type="match status" value="1"/>
</dbReference>
<evidence type="ECO:0000256" key="12">
    <source>
        <dbReference type="RuleBase" id="RU003357"/>
    </source>
</evidence>
<sequence>MHPYFSYMPAGVFRRSGLSCALALVAQSALAAENNLEQITVTASRVEIPRAESGVSVSVLTAADIEKLGYSTLLDVVKTLPGISVSNNGGLGKVSNVYVRGESGARTLVLLDGVNVADPTNTQVTAQFQHLLAGDVERIEVLRGPQGMMYGAGAGGVINIITRRAKQPLELQLFAETGRYNTDRTQLAARGEQGGWNYRLNLSQLNSDGFNARVADTSGERDGYDNQTASAGVGYAFSERLSVEAQVRQTEAETGFDGCYLGWDVINDCLDDYTQTSYQLGANLLAAGADHKVSLSEQALERESFSAGTSSYTMEGSITELNYIGSRALAGGAFTWGADLDRQNYESAGTTQEIDIVGLYGEWRADLADKVFYSVGFRRDSLEDQDHNSWRISAALPQLIGDNQQIKYRASASTGFRAPSPYEVSTNLIGGAAPVGPETSRGYELGLEYSYAELLQLELVAFQQTVTDAIVYVNGLGTGWGAYAQDDGDSDSEGVELSLAGNIGEAGRWYANGTWLDSTDSAGEQRLNVAQEVYNLGGSYALFGDALTLSGNLRHVADRQSPALVFGGDPEQLDSYNRFDLTAMYRLNQRVSFSVRGENLLDEDYREVAGYYTTGAAVYAGIQFNLN</sequence>
<dbReference type="Proteomes" id="UP001236500">
    <property type="component" value="Chromosome"/>
</dbReference>
<dbReference type="PANTHER" id="PTHR30069">
    <property type="entry name" value="TONB-DEPENDENT OUTER MEMBRANE RECEPTOR"/>
    <property type="match status" value="1"/>
</dbReference>
<organism evidence="16 17">
    <name type="scientific">Microbulbifer bruguierae</name>
    <dbReference type="NCBI Taxonomy" id="3029061"/>
    <lineage>
        <taxon>Bacteria</taxon>
        <taxon>Pseudomonadati</taxon>
        <taxon>Pseudomonadota</taxon>
        <taxon>Gammaproteobacteria</taxon>
        <taxon>Cellvibrionales</taxon>
        <taxon>Microbulbiferaceae</taxon>
        <taxon>Microbulbifer</taxon>
    </lineage>
</organism>
<comment type="subcellular location">
    <subcellularLocation>
        <location evidence="1 11">Cell outer membrane</location>
        <topology evidence="1 11">Multi-pass membrane protein</topology>
    </subcellularLocation>
</comment>
<proteinExistence type="inferred from homology"/>
<evidence type="ECO:0000259" key="15">
    <source>
        <dbReference type="Pfam" id="PF07715"/>
    </source>
</evidence>
<dbReference type="Gene3D" id="2.40.170.20">
    <property type="entry name" value="TonB-dependent receptor, beta-barrel domain"/>
    <property type="match status" value="1"/>
</dbReference>
<evidence type="ECO:0000256" key="10">
    <source>
        <dbReference type="ARBA" id="ARBA00023237"/>
    </source>
</evidence>
<feature type="chain" id="PRO_5046487673" evidence="13">
    <location>
        <begin position="32"/>
        <end position="627"/>
    </location>
</feature>
<dbReference type="InterPro" id="IPR037066">
    <property type="entry name" value="Plug_dom_sf"/>
</dbReference>
<evidence type="ECO:0000256" key="1">
    <source>
        <dbReference type="ARBA" id="ARBA00004571"/>
    </source>
</evidence>
<feature type="domain" description="TonB-dependent receptor plug" evidence="15">
    <location>
        <begin position="51"/>
        <end position="156"/>
    </location>
</feature>
<dbReference type="InterPro" id="IPR036942">
    <property type="entry name" value="Beta-barrel_TonB_sf"/>
</dbReference>
<name>A0ABY8NHQ7_9GAMM</name>
<evidence type="ECO:0000256" key="2">
    <source>
        <dbReference type="ARBA" id="ARBA00008143"/>
    </source>
</evidence>
<protein>
    <submittedName>
        <fullName evidence="16">TonB-dependent receptor</fullName>
    </submittedName>
</protein>
<keyword evidence="6 13" id="KW-0732">Signal</keyword>
<dbReference type="Pfam" id="PF00593">
    <property type="entry name" value="TonB_dep_Rec_b-barrel"/>
    <property type="match status" value="1"/>
</dbReference>
<evidence type="ECO:0000256" key="6">
    <source>
        <dbReference type="ARBA" id="ARBA00022729"/>
    </source>
</evidence>
<dbReference type="InterPro" id="IPR012910">
    <property type="entry name" value="Plug_dom"/>
</dbReference>
<evidence type="ECO:0000256" key="8">
    <source>
        <dbReference type="ARBA" id="ARBA00023136"/>
    </source>
</evidence>
<evidence type="ECO:0000256" key="5">
    <source>
        <dbReference type="ARBA" id="ARBA00022692"/>
    </source>
</evidence>
<dbReference type="Pfam" id="PF07715">
    <property type="entry name" value="Plug"/>
    <property type="match status" value="1"/>
</dbReference>
<keyword evidence="5 11" id="KW-0812">Transmembrane</keyword>
<dbReference type="InterPro" id="IPR039426">
    <property type="entry name" value="TonB-dep_rcpt-like"/>
</dbReference>
<keyword evidence="7 12" id="KW-0798">TonB box</keyword>
<evidence type="ECO:0000256" key="3">
    <source>
        <dbReference type="ARBA" id="ARBA00022448"/>
    </source>
</evidence>
<dbReference type="SUPFAM" id="SSF56935">
    <property type="entry name" value="Porins"/>
    <property type="match status" value="1"/>
</dbReference>
<reference evidence="16 17" key="1">
    <citation type="submission" date="2023-02" db="EMBL/GenBank/DDBJ databases">
        <title>Description and genomic characterization of Microbulbifer bruguierae sp. nov., isolated from the sediment of mangrove plant Bruguiera sexangula.</title>
        <authorList>
            <person name="Long M."/>
        </authorList>
    </citation>
    <scope>NUCLEOTIDE SEQUENCE [LARGE SCALE GENOMIC DNA]</scope>
    <source>
        <strain evidence="16 17">H12</strain>
    </source>
</reference>
<dbReference type="Gene3D" id="2.170.130.10">
    <property type="entry name" value="TonB-dependent receptor, plug domain"/>
    <property type="match status" value="1"/>
</dbReference>
<dbReference type="PANTHER" id="PTHR30069:SF29">
    <property type="entry name" value="HEMOGLOBIN AND HEMOGLOBIN-HAPTOGLOBIN-BINDING PROTEIN 1-RELATED"/>
    <property type="match status" value="1"/>
</dbReference>
<accession>A0ABY8NHQ7</accession>
<evidence type="ECO:0000256" key="11">
    <source>
        <dbReference type="PROSITE-ProRule" id="PRU01360"/>
    </source>
</evidence>